<proteinExistence type="predicted"/>
<dbReference type="SUPFAM" id="SSF53756">
    <property type="entry name" value="UDP-Glycosyltransferase/glycogen phosphorylase"/>
    <property type="match status" value="1"/>
</dbReference>
<organism evidence="2 3">
    <name type="scientific">Halomonas campaniensis</name>
    <dbReference type="NCBI Taxonomy" id="213554"/>
    <lineage>
        <taxon>Bacteria</taxon>
        <taxon>Pseudomonadati</taxon>
        <taxon>Pseudomonadota</taxon>
        <taxon>Gammaproteobacteria</taxon>
        <taxon>Oceanospirillales</taxon>
        <taxon>Halomonadaceae</taxon>
        <taxon>Halomonas</taxon>
    </lineage>
</organism>
<dbReference type="Proteomes" id="UP000553442">
    <property type="component" value="Unassembled WGS sequence"/>
</dbReference>
<feature type="domain" description="Glycosyl transferase family 1" evidence="1">
    <location>
        <begin position="179"/>
        <end position="288"/>
    </location>
</feature>
<evidence type="ECO:0000313" key="2">
    <source>
        <dbReference type="EMBL" id="MBB3332574.1"/>
    </source>
</evidence>
<dbReference type="Gene3D" id="3.40.50.2000">
    <property type="entry name" value="Glycogen Phosphorylase B"/>
    <property type="match status" value="2"/>
</dbReference>
<comment type="caution">
    <text evidence="2">The sequence shown here is derived from an EMBL/GenBank/DDBJ whole genome shotgun (WGS) entry which is preliminary data.</text>
</comment>
<sequence>MTNVANKRKVLFIIDHAPDYRESFLSLLGEVVELTVVAQACEKDGLVKPAARQGYSYIELPSYSFLGFRFQFGIKKVFDSQNWDLVCCSLNLRHPLRYLFFYHRKETPWVWWGQVFGRNEFAFLDTIKKKLITVSDGCLVYTSLIAEKVSALADIPVESFNNSEVLQSEFRSGVFSQEAGKLKILYVGRYQERKKLHRLISLAERNEFIEVRLVGKGMNQLSLPADKAVRQRVTVYGHTVGNQLNEHFDWCDLVVNPGHIGLLVMNAARHGKGIVIDSSSKHAPEYILAEISSQPFVDFSNDKTVDNFFRMMLYGDSECMALGHALQERARKDFTVESMVRRHFDMFERILIGK</sequence>
<dbReference type="AlphaFoldDB" id="A0A7W5K627"/>
<keyword evidence="2" id="KW-0808">Transferase</keyword>
<accession>A0A7W5K627</accession>
<dbReference type="GO" id="GO:0016757">
    <property type="term" value="F:glycosyltransferase activity"/>
    <property type="evidence" value="ECO:0007669"/>
    <property type="project" value="InterPro"/>
</dbReference>
<dbReference type="InterPro" id="IPR001296">
    <property type="entry name" value="Glyco_trans_1"/>
</dbReference>
<dbReference type="RefSeq" id="WP_183334242.1">
    <property type="nucleotide sequence ID" value="NZ_JACHZF010000037.1"/>
</dbReference>
<name>A0A7W5K627_9GAMM</name>
<evidence type="ECO:0000313" key="3">
    <source>
        <dbReference type="Proteomes" id="UP000553442"/>
    </source>
</evidence>
<evidence type="ECO:0000259" key="1">
    <source>
        <dbReference type="Pfam" id="PF00534"/>
    </source>
</evidence>
<reference evidence="2 3" key="1">
    <citation type="submission" date="2020-08" db="EMBL/GenBank/DDBJ databases">
        <title>Genomic Encyclopedia of Archaeal and Bacterial Type Strains, Phase II (KMG-II): from individual species to whole genera.</title>
        <authorList>
            <person name="Goeker M."/>
        </authorList>
    </citation>
    <scope>NUCLEOTIDE SEQUENCE [LARGE SCALE GENOMIC DNA]</scope>
    <source>
        <strain evidence="2 3">5AG</strain>
    </source>
</reference>
<gene>
    <name evidence="2" type="ORF">BDK63_003472</name>
</gene>
<protein>
    <submittedName>
        <fullName evidence="2">Glycosyltransferase involved in cell wall biosynthesis</fullName>
    </submittedName>
</protein>
<dbReference type="Pfam" id="PF00534">
    <property type="entry name" value="Glycos_transf_1"/>
    <property type="match status" value="1"/>
</dbReference>
<dbReference type="EMBL" id="JACHZF010000037">
    <property type="protein sequence ID" value="MBB3332574.1"/>
    <property type="molecule type" value="Genomic_DNA"/>
</dbReference>
<keyword evidence="3" id="KW-1185">Reference proteome</keyword>